<keyword evidence="1" id="KW-1133">Transmembrane helix</keyword>
<protein>
    <recommendedName>
        <fullName evidence="4">DHHW protein</fullName>
    </recommendedName>
</protein>
<dbReference type="STRING" id="1351755.CCH01_13600"/>
<sequence>MLNRIFKYPLVLFFILIIVSLTIFDLIEPIKYFSEVENRSLSKKPGFTLYNLFYNDYFNEYNKYINDQFIFRDYWIDLKSRIEYTLGKYENNGIVYTKDNFMFEKYQNLNEDRLISNLEIIDNFLGDFKINSTLMIIPNSYAIYSEQIPVGLKLVDQKEIINQINGYYKNYINIPDLITPLIKNKDNYIYYKTDHHWTSYGAYIAYCEYIKSLQLKPIDVDNLTQNTVADFYGSYFSKAKLFNASSDTITYFKNDNLDILIDGKSYKGLHDLNKFDKRDKYSAFLRGNNGLTIIKNNDISNDRKKTKLLVIKDSYANCFIDFLIYNFEEIYVIDLRSYNKKLSEFMRENSFTDILIMYNFINIADDVNISKLKY</sequence>
<reference evidence="3" key="1">
    <citation type="submission" date="2017-03" db="EMBL/GenBank/DDBJ databases">
        <authorList>
            <person name="Falquet L."/>
            <person name="Falquet L."/>
        </authorList>
    </citation>
    <scope>NUCLEOTIDE SEQUENCE [LARGE SCALE GENOMIC DNA]</scope>
</reference>
<evidence type="ECO:0008006" key="4">
    <source>
        <dbReference type="Google" id="ProtNLM"/>
    </source>
</evidence>
<keyword evidence="3" id="KW-1185">Reference proteome</keyword>
<feature type="transmembrane region" description="Helical" evidence="1">
    <location>
        <begin position="6"/>
        <end position="27"/>
    </location>
</feature>
<dbReference type="EMBL" id="LT799839">
    <property type="protein sequence ID" value="SLK18007.1"/>
    <property type="molecule type" value="Genomic_DNA"/>
</dbReference>
<gene>
    <name evidence="2" type="ORF">CCH01_13600</name>
</gene>
<proteinExistence type="predicted"/>
<dbReference type="RefSeq" id="WP_021875682.1">
    <property type="nucleotide sequence ID" value="NZ_CBML010000006.1"/>
</dbReference>
<dbReference type="AlphaFoldDB" id="S6FM82"/>
<dbReference type="Pfam" id="PF14286">
    <property type="entry name" value="DHHW"/>
    <property type="match status" value="1"/>
</dbReference>
<dbReference type="Proteomes" id="UP000190476">
    <property type="component" value="Chromosome I"/>
</dbReference>
<dbReference type="InterPro" id="IPR025945">
    <property type="entry name" value="DHHW"/>
</dbReference>
<organism evidence="2 3">
    <name type="scientific">Clostridium chauvoei JF4335</name>
    <dbReference type="NCBI Taxonomy" id="1351755"/>
    <lineage>
        <taxon>Bacteria</taxon>
        <taxon>Bacillati</taxon>
        <taxon>Bacillota</taxon>
        <taxon>Clostridia</taxon>
        <taxon>Eubacteriales</taxon>
        <taxon>Clostridiaceae</taxon>
        <taxon>Clostridium</taxon>
    </lineage>
</organism>
<keyword evidence="1" id="KW-0472">Membrane</keyword>
<evidence type="ECO:0000313" key="2">
    <source>
        <dbReference type="EMBL" id="SLK18007.1"/>
    </source>
</evidence>
<dbReference type="GeneID" id="66301693"/>
<keyword evidence="1" id="KW-0812">Transmembrane</keyword>
<evidence type="ECO:0000313" key="3">
    <source>
        <dbReference type="Proteomes" id="UP000190476"/>
    </source>
</evidence>
<evidence type="ECO:0000256" key="1">
    <source>
        <dbReference type="SAM" id="Phobius"/>
    </source>
</evidence>
<name>S6FM82_9CLOT</name>
<accession>S6FM82</accession>